<evidence type="ECO:0000313" key="3">
    <source>
        <dbReference type="WBParaSite" id="PSU_v2.g13420.t1"/>
    </source>
</evidence>
<feature type="compositionally biased region" description="Polar residues" evidence="1">
    <location>
        <begin position="388"/>
        <end position="412"/>
    </location>
</feature>
<organism evidence="2 3">
    <name type="scientific">Panagrolaimus superbus</name>
    <dbReference type="NCBI Taxonomy" id="310955"/>
    <lineage>
        <taxon>Eukaryota</taxon>
        <taxon>Metazoa</taxon>
        <taxon>Ecdysozoa</taxon>
        <taxon>Nematoda</taxon>
        <taxon>Chromadorea</taxon>
        <taxon>Rhabditida</taxon>
        <taxon>Tylenchina</taxon>
        <taxon>Panagrolaimomorpha</taxon>
        <taxon>Panagrolaimoidea</taxon>
        <taxon>Panagrolaimidae</taxon>
        <taxon>Panagrolaimus</taxon>
    </lineage>
</organism>
<proteinExistence type="predicted"/>
<keyword evidence="2" id="KW-1185">Reference proteome</keyword>
<accession>A0A914Y1T7</accession>
<evidence type="ECO:0000313" key="2">
    <source>
        <dbReference type="Proteomes" id="UP000887577"/>
    </source>
</evidence>
<name>A0A914Y1T7_9BILA</name>
<reference evidence="3" key="1">
    <citation type="submission" date="2022-11" db="UniProtKB">
        <authorList>
            <consortium name="WormBaseParasite"/>
        </authorList>
    </citation>
    <scope>IDENTIFICATION</scope>
</reference>
<dbReference type="AlphaFoldDB" id="A0A914Y1T7"/>
<evidence type="ECO:0000256" key="1">
    <source>
        <dbReference type="SAM" id="MobiDB-lite"/>
    </source>
</evidence>
<dbReference type="Proteomes" id="UP000887577">
    <property type="component" value="Unplaced"/>
</dbReference>
<dbReference type="WBParaSite" id="PSU_v2.g13420.t1">
    <property type="protein sequence ID" value="PSU_v2.g13420.t1"/>
    <property type="gene ID" value="PSU_v2.g13420"/>
</dbReference>
<sequence>MKSSTIAVVNAENVDIIVTEASEPLKVTTVETATTAKIKQTTIVPVTAQNVDATTIIAVIVPKEEAVEATTTNASTATIIVASESTVPPAIETVQPSESTTIGNAQSIVGETIQPTIENATISIVPIALLGEGQIVVGGSTTSEPETTVLNTESPLTIAANLTEIPVIPVKINEETIVTSEASTEQPSTTKLNIVPVIIPIEDEKTVNPETKILAEQTTVNPITAENIDETIQPSEATTIETVKVAIVSVAPLGEGQIVVGGSTTSEPQTTILVSESVSTNEVLSQDVTDIPVTTVKNNEDTTINANQETIIPVVLISEVAVKSIETTHTSEVFSTAAPVTVIAPEATTKIIASEVTEIPIVTSAGIIAEIIAHGSTIKPVIQDSVSTSATSDIPNAPEQTTLEPQNVSTDSPKIPKPELK</sequence>
<feature type="region of interest" description="Disordered" evidence="1">
    <location>
        <begin position="388"/>
        <end position="421"/>
    </location>
</feature>
<protein>
    <submittedName>
        <fullName evidence="3">Uncharacterized protein</fullName>
    </submittedName>
</protein>